<feature type="compositionally biased region" description="Polar residues" evidence="1">
    <location>
        <begin position="200"/>
        <end position="212"/>
    </location>
</feature>
<evidence type="ECO:0000313" key="2">
    <source>
        <dbReference type="Proteomes" id="UP001165740"/>
    </source>
</evidence>
<feature type="compositionally biased region" description="Polar residues" evidence="1">
    <location>
        <begin position="126"/>
        <end position="137"/>
    </location>
</feature>
<feature type="region of interest" description="Disordered" evidence="1">
    <location>
        <begin position="267"/>
        <end position="324"/>
    </location>
</feature>
<dbReference type="Proteomes" id="UP001165740">
    <property type="component" value="Chromosome 5"/>
</dbReference>
<sequence length="748" mass="82163">MFDNVARSNKIMKDFKMANMRTTSGTTDNISVESQSPNINQLKSLFMSPTELQSSTSKKTATESSTSVPAQNLRKSNTKKVSETFKPKLESNDSTIVSKSSLIKPKSESNGSTTVSKSSLIKPKSESNGSTNVSKSSLIRPKSESNDSTNVSKSTLIKPKSESNGSTNVSKSSLIKPKSESNDSTTVSKSSLIRPKSESNDSTNVSKNSSSETPDRGSVLNMIKLFNVQDPTENSNANQSEILIEFGDDITDTSKVGVRKLIEATESKNVKPSNNKIKQQDKRNNNCLSKTNPSQSNSVPETNVKKPKILENSQNPVESGDVTTETTILDVRKLIEASESKNVKPFDNKNKSKDNSSKKQVQSKTGLSKTNLNLDIKTETTANVVKSNIKNNFEAKKDSTKEMSPCSEPMINNKASLLSNSQLELFLTSKDSEDSTIIKPSMLKGGSRPAASEQNVSLESNDVTVLTSEDQKTVFDNEVPADTNKQTKLSVSSDESYDDLTDDVPLTKATLPLYINYPPSADKGSVMVLLFHQMDLDIVVAAIKNKTRKLVKVGGQILAYNPQLFILPEETDTSAIFIYFASTDSGVTWLESVKARDSQIKSLCWAMIGENSVIRGRPAPPSAYTALSITLMKRDDTFQASSSYTEKFQKLKEQVVAPMKEKHGGRTLLSARGVTFAAGDWSSLGVQANELSFVVTQWPSLEKNFKKFRKSFEANKDLSRFCSLHEKRFRKILTAEFDIGQIQLVQSE</sequence>
<keyword evidence="2" id="KW-1185">Reference proteome</keyword>
<protein>
    <submittedName>
        <fullName evidence="3 4">Probable replication factor C subunit 1</fullName>
    </submittedName>
</protein>
<feature type="compositionally biased region" description="Polar residues" evidence="1">
    <location>
        <begin position="146"/>
        <end position="155"/>
    </location>
</feature>
<feature type="compositionally biased region" description="Low complexity" evidence="1">
    <location>
        <begin position="54"/>
        <end position="67"/>
    </location>
</feature>
<gene>
    <name evidence="3 4" type="primary">LOC129926441</name>
</gene>
<feature type="region of interest" description="Disordered" evidence="1">
    <location>
        <begin position="49"/>
        <end position="216"/>
    </location>
</feature>
<feature type="region of interest" description="Disordered" evidence="1">
    <location>
        <begin position="342"/>
        <end position="366"/>
    </location>
</feature>
<feature type="compositionally biased region" description="Polar residues" evidence="1">
    <location>
        <begin position="285"/>
        <end position="301"/>
    </location>
</feature>
<organism evidence="2 4">
    <name type="scientific">Biomphalaria glabrata</name>
    <name type="common">Bloodfluke planorb</name>
    <name type="synonym">Freshwater snail</name>
    <dbReference type="NCBI Taxonomy" id="6526"/>
    <lineage>
        <taxon>Eukaryota</taxon>
        <taxon>Metazoa</taxon>
        <taxon>Spiralia</taxon>
        <taxon>Lophotrochozoa</taxon>
        <taxon>Mollusca</taxon>
        <taxon>Gastropoda</taxon>
        <taxon>Heterobranchia</taxon>
        <taxon>Euthyneura</taxon>
        <taxon>Panpulmonata</taxon>
        <taxon>Hygrophila</taxon>
        <taxon>Lymnaeoidea</taxon>
        <taxon>Planorbidae</taxon>
        <taxon>Biomphalaria</taxon>
    </lineage>
</organism>
<evidence type="ECO:0000313" key="3">
    <source>
        <dbReference type="RefSeq" id="XP_055886483.1"/>
    </source>
</evidence>
<feature type="compositionally biased region" description="Basic and acidic residues" evidence="1">
    <location>
        <begin position="80"/>
        <end position="91"/>
    </location>
</feature>
<proteinExistence type="predicted"/>
<feature type="compositionally biased region" description="Basic and acidic residues" evidence="1">
    <location>
        <begin position="342"/>
        <end position="357"/>
    </location>
</feature>
<evidence type="ECO:0000313" key="4">
    <source>
        <dbReference type="RefSeq" id="XP_055886484.1"/>
    </source>
</evidence>
<evidence type="ECO:0000256" key="1">
    <source>
        <dbReference type="SAM" id="MobiDB-lite"/>
    </source>
</evidence>
<accession>A0A9W3AH22</accession>
<feature type="compositionally biased region" description="Polar residues" evidence="1">
    <location>
        <begin position="182"/>
        <end position="191"/>
    </location>
</feature>
<feature type="compositionally biased region" description="Polar residues" evidence="1">
    <location>
        <begin position="108"/>
        <end position="119"/>
    </location>
</feature>
<dbReference type="GeneID" id="129926441"/>
<reference evidence="3 4" key="1">
    <citation type="submission" date="2025-04" db="UniProtKB">
        <authorList>
            <consortium name="RefSeq"/>
        </authorList>
    </citation>
    <scope>IDENTIFICATION</scope>
</reference>
<feature type="compositionally biased region" description="Polar residues" evidence="1">
    <location>
        <begin position="162"/>
        <end position="173"/>
    </location>
</feature>
<dbReference type="RefSeq" id="XP_055886484.1">
    <property type="nucleotide sequence ID" value="XM_056030509.1"/>
</dbReference>
<dbReference type="AlphaFoldDB" id="A0A9W3AH22"/>
<feature type="compositionally biased region" description="Polar residues" evidence="1">
    <location>
        <begin position="311"/>
        <end position="324"/>
    </location>
</feature>
<feature type="compositionally biased region" description="Polar residues" evidence="1">
    <location>
        <begin position="92"/>
        <end position="101"/>
    </location>
</feature>
<name>A0A9W3AH22_BIOGL</name>
<dbReference type="OrthoDB" id="10306608at2759"/>
<dbReference type="RefSeq" id="XP_055886483.1">
    <property type="nucleotide sequence ID" value="XM_056030508.1"/>
</dbReference>